<sequence>MTRAPWWENTWSTVRLVTAALIAAAVIAQAQVTFSLAADAGRDMTTTVVNFFSFFTILSNVASIFVLAWASLWLWMRGRDAAGRPAREPVPLAVALACVSTYMIVTGIVYNTLLRSVELPQGTTVPWSNEVLHVVGPLVLLLDVFLGPRPRSLRWSAVWAVVAFPVVWVVYTLVRGPLTVNPVTGAEWWYPYPFLDPALQDGYGGVAVYVVGIAALIALVGWFVVWVDRRRAVVGSTGATTETVTAPSKNAPVSR</sequence>
<organism evidence="3 4">
    <name type="scientific">Microbacterium awajiense</name>
    <dbReference type="NCBI Taxonomy" id="415214"/>
    <lineage>
        <taxon>Bacteria</taxon>
        <taxon>Bacillati</taxon>
        <taxon>Actinomycetota</taxon>
        <taxon>Actinomycetes</taxon>
        <taxon>Micrococcales</taxon>
        <taxon>Microbacteriaceae</taxon>
        <taxon>Microbacterium</taxon>
    </lineage>
</organism>
<dbReference type="EMBL" id="BAAAYU010000005">
    <property type="protein sequence ID" value="GAA3637116.1"/>
    <property type="molecule type" value="Genomic_DNA"/>
</dbReference>
<feature type="transmembrane region" description="Helical" evidence="1">
    <location>
        <begin position="131"/>
        <end position="148"/>
    </location>
</feature>
<keyword evidence="4" id="KW-1185">Reference proteome</keyword>
<dbReference type="NCBIfam" id="NF038065">
    <property type="entry name" value="Pr6Pr"/>
    <property type="match status" value="1"/>
</dbReference>
<feature type="signal peptide" evidence="2">
    <location>
        <begin position="1"/>
        <end position="30"/>
    </location>
</feature>
<dbReference type="InterPro" id="IPR049713">
    <property type="entry name" value="Pr6Pr-like"/>
</dbReference>
<evidence type="ECO:0000313" key="3">
    <source>
        <dbReference type="EMBL" id="GAA3637116.1"/>
    </source>
</evidence>
<feature type="chain" id="PRO_5045477551" description="Pr6Pr family membrane protein" evidence="2">
    <location>
        <begin position="31"/>
        <end position="255"/>
    </location>
</feature>
<evidence type="ECO:0008006" key="5">
    <source>
        <dbReference type="Google" id="ProtNLM"/>
    </source>
</evidence>
<gene>
    <name evidence="3" type="ORF">GCM10022200_20550</name>
</gene>
<feature type="transmembrane region" description="Helical" evidence="1">
    <location>
        <begin position="90"/>
        <end position="111"/>
    </location>
</feature>
<evidence type="ECO:0000256" key="1">
    <source>
        <dbReference type="SAM" id="Phobius"/>
    </source>
</evidence>
<keyword evidence="1" id="KW-0812">Transmembrane</keyword>
<name>A0ABP7ANV5_9MICO</name>
<dbReference type="RefSeq" id="WP_344738202.1">
    <property type="nucleotide sequence ID" value="NZ_BAAAYU010000005.1"/>
</dbReference>
<dbReference type="Proteomes" id="UP001501697">
    <property type="component" value="Unassembled WGS sequence"/>
</dbReference>
<comment type="caution">
    <text evidence="3">The sequence shown here is derived from an EMBL/GenBank/DDBJ whole genome shotgun (WGS) entry which is preliminary data.</text>
</comment>
<feature type="transmembrane region" description="Helical" evidence="1">
    <location>
        <begin position="206"/>
        <end position="227"/>
    </location>
</feature>
<accession>A0ABP7ANV5</accession>
<reference evidence="4" key="1">
    <citation type="journal article" date="2019" name="Int. J. Syst. Evol. Microbiol.">
        <title>The Global Catalogue of Microorganisms (GCM) 10K type strain sequencing project: providing services to taxonomists for standard genome sequencing and annotation.</title>
        <authorList>
            <consortium name="The Broad Institute Genomics Platform"/>
            <consortium name="The Broad Institute Genome Sequencing Center for Infectious Disease"/>
            <person name="Wu L."/>
            <person name="Ma J."/>
        </authorList>
    </citation>
    <scope>NUCLEOTIDE SEQUENCE [LARGE SCALE GENOMIC DNA]</scope>
    <source>
        <strain evidence="4">JCM 16544</strain>
    </source>
</reference>
<keyword evidence="1" id="KW-0472">Membrane</keyword>
<keyword evidence="2" id="KW-0732">Signal</keyword>
<proteinExistence type="predicted"/>
<protein>
    <recommendedName>
        <fullName evidence="5">Pr6Pr family membrane protein</fullName>
    </recommendedName>
</protein>
<feature type="transmembrane region" description="Helical" evidence="1">
    <location>
        <begin position="155"/>
        <end position="174"/>
    </location>
</feature>
<feature type="transmembrane region" description="Helical" evidence="1">
    <location>
        <begin position="47"/>
        <end position="70"/>
    </location>
</feature>
<keyword evidence="1" id="KW-1133">Transmembrane helix</keyword>
<evidence type="ECO:0000256" key="2">
    <source>
        <dbReference type="SAM" id="SignalP"/>
    </source>
</evidence>
<evidence type="ECO:0000313" key="4">
    <source>
        <dbReference type="Proteomes" id="UP001501697"/>
    </source>
</evidence>